<dbReference type="Pfam" id="PF00419">
    <property type="entry name" value="Fimbrial"/>
    <property type="match status" value="1"/>
</dbReference>
<keyword evidence="3 5" id="KW-0732">Signal</keyword>
<evidence type="ECO:0000256" key="2">
    <source>
        <dbReference type="ARBA" id="ARBA00006671"/>
    </source>
</evidence>
<gene>
    <name evidence="7" type="ORF">FE839_22720</name>
</gene>
<dbReference type="PANTHER" id="PTHR33420:SF3">
    <property type="entry name" value="FIMBRIAL SUBUNIT ELFA"/>
    <property type="match status" value="1"/>
</dbReference>
<dbReference type="SUPFAM" id="SSF49401">
    <property type="entry name" value="Bacterial adhesins"/>
    <property type="match status" value="1"/>
</dbReference>
<dbReference type="InterPro" id="IPR036937">
    <property type="entry name" value="Adhesion_dom_fimbrial_sf"/>
</dbReference>
<evidence type="ECO:0000256" key="4">
    <source>
        <dbReference type="ARBA" id="ARBA00023263"/>
    </source>
</evidence>
<keyword evidence="8" id="KW-1185">Reference proteome</keyword>
<dbReference type="InterPro" id="IPR008966">
    <property type="entry name" value="Adhesion_dom_sf"/>
</dbReference>
<dbReference type="Gene3D" id="2.60.40.1090">
    <property type="entry name" value="Fimbrial-type adhesion domain"/>
    <property type="match status" value="1"/>
</dbReference>
<evidence type="ECO:0000256" key="3">
    <source>
        <dbReference type="ARBA" id="ARBA00022729"/>
    </source>
</evidence>
<dbReference type="EMBL" id="VCHQ01000036">
    <property type="protein sequence ID" value="TLV05902.1"/>
    <property type="molecule type" value="Genomic_DNA"/>
</dbReference>
<dbReference type="InterPro" id="IPR000259">
    <property type="entry name" value="Adhesion_dom_fimbrial"/>
</dbReference>
<comment type="similarity">
    <text evidence="2">Belongs to the fimbrial protein family.</text>
</comment>
<dbReference type="AlphaFoldDB" id="A0A5R9L8W5"/>
<dbReference type="GO" id="GO:0043709">
    <property type="term" value="P:cell adhesion involved in single-species biofilm formation"/>
    <property type="evidence" value="ECO:0007669"/>
    <property type="project" value="TreeGrafter"/>
</dbReference>
<comment type="caution">
    <text evidence="7">The sequence shown here is derived from an EMBL/GenBank/DDBJ whole genome shotgun (WGS) entry which is preliminary data.</text>
</comment>
<organism evidence="7 8">
    <name type="scientific">Klebsiella indica</name>
    <dbReference type="NCBI Taxonomy" id="2582917"/>
    <lineage>
        <taxon>Bacteria</taxon>
        <taxon>Pseudomonadati</taxon>
        <taxon>Pseudomonadota</taxon>
        <taxon>Gammaproteobacteria</taxon>
        <taxon>Enterobacterales</taxon>
        <taxon>Enterobacteriaceae</taxon>
        <taxon>Klebsiella/Raoultella group</taxon>
        <taxon>Klebsiella</taxon>
    </lineage>
</organism>
<evidence type="ECO:0000313" key="7">
    <source>
        <dbReference type="EMBL" id="TLV05902.1"/>
    </source>
</evidence>
<evidence type="ECO:0000256" key="5">
    <source>
        <dbReference type="SAM" id="SignalP"/>
    </source>
</evidence>
<feature type="chain" id="PRO_5024344271" evidence="5">
    <location>
        <begin position="22"/>
        <end position="170"/>
    </location>
</feature>
<name>A0A5R9L8W5_9ENTR</name>
<evidence type="ECO:0000256" key="1">
    <source>
        <dbReference type="ARBA" id="ARBA00004561"/>
    </source>
</evidence>
<evidence type="ECO:0000313" key="8">
    <source>
        <dbReference type="Proteomes" id="UP000307430"/>
    </source>
</evidence>
<reference evidence="7 8" key="1">
    <citation type="submission" date="2019-05" db="EMBL/GenBank/DDBJ databases">
        <title>Genome sequence of Klebsiella sp strain TOUT106.</title>
        <authorList>
            <person name="Rahi P."/>
            <person name="Chaudhari D."/>
        </authorList>
    </citation>
    <scope>NUCLEOTIDE SEQUENCE [LARGE SCALE GENOMIC DNA]</scope>
    <source>
        <strain evidence="7 8">TOUT106</strain>
    </source>
</reference>
<keyword evidence="4" id="KW-0281">Fimbrium</keyword>
<dbReference type="PANTHER" id="PTHR33420">
    <property type="entry name" value="FIMBRIAL SUBUNIT ELFA-RELATED"/>
    <property type="match status" value="1"/>
</dbReference>
<evidence type="ECO:0000259" key="6">
    <source>
        <dbReference type="Pfam" id="PF00419"/>
    </source>
</evidence>
<dbReference type="Proteomes" id="UP000307430">
    <property type="component" value="Unassembled WGS sequence"/>
</dbReference>
<proteinExistence type="inferred from homology"/>
<dbReference type="GO" id="GO:0009289">
    <property type="term" value="C:pilus"/>
    <property type="evidence" value="ECO:0007669"/>
    <property type="project" value="UniProtKB-SubCell"/>
</dbReference>
<dbReference type="InterPro" id="IPR050263">
    <property type="entry name" value="Bact_Fimbrial_Adh_Pro"/>
</dbReference>
<feature type="domain" description="Fimbrial-type adhesion" evidence="6">
    <location>
        <begin position="29"/>
        <end position="170"/>
    </location>
</feature>
<dbReference type="RefSeq" id="WP_138363024.1">
    <property type="nucleotide sequence ID" value="NZ_JBCIVH010000063.1"/>
</dbReference>
<comment type="subcellular location">
    <subcellularLocation>
        <location evidence="1">Fimbrium</location>
    </subcellularLocation>
</comment>
<feature type="signal peptide" evidence="5">
    <location>
        <begin position="1"/>
        <end position="21"/>
    </location>
</feature>
<sequence>MKMKLLAIAVPALFMASSVLAAEGDGSTINFTGNIVEQTCSLADISKDQTVILGDVAASTFTGSGSVSTEAPFTITLEDCPLGTNDAVISFTGNIAGFGNTAMSTDDIDTTGVGVQILDDSVPVSLSGTVVKTLTEGTNELEFAARYVAMGEKVKAGSANATANFTVSYQ</sequence>
<protein>
    <submittedName>
        <fullName evidence="7">Type 1 fimbrial protein</fullName>
    </submittedName>
</protein>
<accession>A0A5R9L8W5</accession>